<dbReference type="Proteomes" id="UP000198893">
    <property type="component" value="Unassembled WGS sequence"/>
</dbReference>
<dbReference type="CDD" id="cd06578">
    <property type="entry name" value="HemD"/>
    <property type="match status" value="1"/>
</dbReference>
<organism evidence="2 3">
    <name type="scientific">Salinihabitans flavidus</name>
    <dbReference type="NCBI Taxonomy" id="569882"/>
    <lineage>
        <taxon>Bacteria</taxon>
        <taxon>Pseudomonadati</taxon>
        <taxon>Pseudomonadota</taxon>
        <taxon>Alphaproteobacteria</taxon>
        <taxon>Rhodobacterales</taxon>
        <taxon>Roseobacteraceae</taxon>
        <taxon>Salinihabitans</taxon>
    </lineage>
</organism>
<keyword evidence="3" id="KW-1185">Reference proteome</keyword>
<dbReference type="Pfam" id="PF02602">
    <property type="entry name" value="HEM4"/>
    <property type="match status" value="1"/>
</dbReference>
<dbReference type="GO" id="GO:0033014">
    <property type="term" value="P:tetrapyrrole biosynthetic process"/>
    <property type="evidence" value="ECO:0007669"/>
    <property type="project" value="InterPro"/>
</dbReference>
<sequence length="230" mass="24264">MGTGTTILLTRPREGSDAFAAALRAAGVEAPIVISPLLRIERLGVVPDLSGFRGVIFTSKNGVETVPGAGLPVWCVGQATAEAAVARGWQPAGTQGDAESLFERICADKPEGPLLHIRGEHTRGDLAARLCAAGIETRETIVYRQVLQDLDEDAMRLLQGEKPLVCPLFSPRTAQQLADQGPFAAPLQLIAISSAVAEELRGLPRERLLVAKAPDAQAMLNAVKSVCDAA</sequence>
<dbReference type="InterPro" id="IPR003754">
    <property type="entry name" value="4pyrrol_synth_uPrphyn_synth"/>
</dbReference>
<accession>A0A1H8UPT2</accession>
<dbReference type="Gene3D" id="3.40.50.10090">
    <property type="match status" value="2"/>
</dbReference>
<reference evidence="2 3" key="1">
    <citation type="submission" date="2016-10" db="EMBL/GenBank/DDBJ databases">
        <authorList>
            <person name="de Groot N.N."/>
        </authorList>
    </citation>
    <scope>NUCLEOTIDE SEQUENCE [LARGE SCALE GENOMIC DNA]</scope>
    <source>
        <strain evidence="2 3">DSM 27842</strain>
    </source>
</reference>
<dbReference type="EMBL" id="FODS01000021">
    <property type="protein sequence ID" value="SEP05192.1"/>
    <property type="molecule type" value="Genomic_DNA"/>
</dbReference>
<dbReference type="SUPFAM" id="SSF69618">
    <property type="entry name" value="HemD-like"/>
    <property type="match status" value="1"/>
</dbReference>
<evidence type="ECO:0000313" key="2">
    <source>
        <dbReference type="EMBL" id="SEP05192.1"/>
    </source>
</evidence>
<dbReference type="GO" id="GO:0004852">
    <property type="term" value="F:uroporphyrinogen-III synthase activity"/>
    <property type="evidence" value="ECO:0007669"/>
    <property type="project" value="InterPro"/>
</dbReference>
<dbReference type="AlphaFoldDB" id="A0A1H8UPT2"/>
<protein>
    <submittedName>
        <fullName evidence="2">Uroporphyrinogen-III synthase</fullName>
    </submittedName>
</protein>
<proteinExistence type="predicted"/>
<name>A0A1H8UPT2_9RHOB</name>
<dbReference type="InterPro" id="IPR036108">
    <property type="entry name" value="4pyrrol_syn_uPrphyn_synt_sf"/>
</dbReference>
<evidence type="ECO:0000259" key="1">
    <source>
        <dbReference type="Pfam" id="PF02602"/>
    </source>
</evidence>
<gene>
    <name evidence="2" type="ORF">SAMN04490248_12148</name>
</gene>
<evidence type="ECO:0000313" key="3">
    <source>
        <dbReference type="Proteomes" id="UP000198893"/>
    </source>
</evidence>
<dbReference type="STRING" id="569882.SAMN04490248_12148"/>
<feature type="domain" description="Tetrapyrrole biosynthesis uroporphyrinogen III synthase" evidence="1">
    <location>
        <begin position="17"/>
        <end position="220"/>
    </location>
</feature>